<proteinExistence type="inferred from homology"/>
<dbReference type="InterPro" id="IPR000847">
    <property type="entry name" value="LysR_HTH_N"/>
</dbReference>
<dbReference type="FunFam" id="1.10.10.10:FF:000001">
    <property type="entry name" value="LysR family transcriptional regulator"/>
    <property type="match status" value="1"/>
</dbReference>
<dbReference type="Pfam" id="PF03466">
    <property type="entry name" value="LysR_substrate"/>
    <property type="match status" value="1"/>
</dbReference>
<keyword evidence="3" id="KW-0238">DNA-binding</keyword>
<dbReference type="GeneID" id="29369025"/>
<dbReference type="AlphaFoldDB" id="A0A0M7FMR2"/>
<dbReference type="PANTHER" id="PTHR30537:SF35">
    <property type="entry name" value="TRANSCRIPTIONAL REGULATORY PROTEIN"/>
    <property type="match status" value="1"/>
</dbReference>
<protein>
    <submittedName>
        <fullName evidence="6">LysR family transcriptional regulator</fullName>
    </submittedName>
</protein>
<dbReference type="Proteomes" id="UP000245216">
    <property type="component" value="Unassembled WGS sequence"/>
</dbReference>
<dbReference type="Pfam" id="PF00126">
    <property type="entry name" value="HTH_1"/>
    <property type="match status" value="1"/>
</dbReference>
<evidence type="ECO:0000313" key="6">
    <source>
        <dbReference type="EMBL" id="PWE13773.1"/>
    </source>
</evidence>
<reference evidence="6 8" key="1">
    <citation type="submission" date="2018-05" db="EMBL/GenBank/DDBJ databases">
        <title>Genome Sequence of an Efficient Indole-Degrading Bacterium, Alcaligenes sp.YBY.</title>
        <authorList>
            <person name="Yang B."/>
        </authorList>
    </citation>
    <scope>NUCLEOTIDE SEQUENCE [LARGE SCALE GENOMIC DNA]</scope>
    <source>
        <strain evidence="6 8">YBY</strain>
    </source>
</reference>
<evidence type="ECO:0000313" key="8">
    <source>
        <dbReference type="Proteomes" id="UP000245216"/>
    </source>
</evidence>
<dbReference type="GO" id="GO:0006351">
    <property type="term" value="P:DNA-templated transcription"/>
    <property type="evidence" value="ECO:0007669"/>
    <property type="project" value="TreeGrafter"/>
</dbReference>
<dbReference type="PANTHER" id="PTHR30537">
    <property type="entry name" value="HTH-TYPE TRANSCRIPTIONAL REGULATOR"/>
    <property type="match status" value="1"/>
</dbReference>
<dbReference type="Gene3D" id="1.10.10.10">
    <property type="entry name" value="Winged helix-like DNA-binding domain superfamily/Winged helix DNA-binding domain"/>
    <property type="match status" value="1"/>
</dbReference>
<sequence length="296" mass="33354">MDTIQSLRVFREIVAAGSFAAAAQRLDMSAPMVSKHLANLEKQLGARLLHRSSRRLSLTELGQTYFDYCLQALDTLERGQQALSGSEHQPQGVLRVTAPVWFANRKVAQLLQDYQTRFPEVTLDMSLSNHKVDLVAEGFDLALRVMREPAPHQIARLICPTPFHLVASPEFVARHGMPRNCAEVMRLPAISPSYLQQPSFEFIGPDGPESLRLNPFMRSDNTNLTYYSALGGAGLAYLPEWLVMDDLDSGRLVRLLPDYTEELQQLHAVYASRRYLTPKVRSFIDFLLEELAEPAK</sequence>
<dbReference type="SUPFAM" id="SSF53850">
    <property type="entry name" value="Periplasmic binding protein-like II"/>
    <property type="match status" value="1"/>
</dbReference>
<dbReference type="GO" id="GO:0043565">
    <property type="term" value="F:sequence-specific DNA binding"/>
    <property type="evidence" value="ECO:0007669"/>
    <property type="project" value="TreeGrafter"/>
</dbReference>
<dbReference type="EMBL" id="CP096916">
    <property type="protein sequence ID" value="WBM37691.1"/>
    <property type="molecule type" value="Genomic_DNA"/>
</dbReference>
<keyword evidence="2" id="KW-0805">Transcription regulation</keyword>
<keyword evidence="9" id="KW-1185">Reference proteome</keyword>
<dbReference type="STRING" id="511.UZ73_13515"/>
<dbReference type="InterPro" id="IPR005119">
    <property type="entry name" value="LysR_subst-bd"/>
</dbReference>
<accession>A0A0S2JTG9</accession>
<evidence type="ECO:0000256" key="3">
    <source>
        <dbReference type="ARBA" id="ARBA00023125"/>
    </source>
</evidence>
<evidence type="ECO:0000259" key="5">
    <source>
        <dbReference type="PROSITE" id="PS50931"/>
    </source>
</evidence>
<dbReference type="InterPro" id="IPR058163">
    <property type="entry name" value="LysR-type_TF_proteobact-type"/>
</dbReference>
<comment type="similarity">
    <text evidence="1">Belongs to the LysR transcriptional regulatory family.</text>
</comment>
<dbReference type="EMBL" id="QEXO01000003">
    <property type="protein sequence ID" value="PWE13773.1"/>
    <property type="molecule type" value="Genomic_DNA"/>
</dbReference>
<dbReference type="Proteomes" id="UP001211866">
    <property type="component" value="Chromosome"/>
</dbReference>
<organism evidence="6 8">
    <name type="scientific">Alcaligenes faecalis</name>
    <dbReference type="NCBI Taxonomy" id="511"/>
    <lineage>
        <taxon>Bacteria</taxon>
        <taxon>Pseudomonadati</taxon>
        <taxon>Pseudomonadota</taxon>
        <taxon>Betaproteobacteria</taxon>
        <taxon>Burkholderiales</taxon>
        <taxon>Alcaligenaceae</taxon>
        <taxon>Alcaligenes</taxon>
    </lineage>
</organism>
<accession>A0A0M7FMR2</accession>
<dbReference type="Gene3D" id="3.40.190.290">
    <property type="match status" value="1"/>
</dbReference>
<gene>
    <name evidence="6" type="ORF">DF183_11395</name>
    <name evidence="7" type="ORF">M2J83_18125</name>
</gene>
<dbReference type="KEGG" id="afa:UZ73_13515"/>
<evidence type="ECO:0000256" key="1">
    <source>
        <dbReference type="ARBA" id="ARBA00009437"/>
    </source>
</evidence>
<dbReference type="OrthoDB" id="9026421at2"/>
<dbReference type="InterPro" id="IPR036390">
    <property type="entry name" value="WH_DNA-bd_sf"/>
</dbReference>
<dbReference type="GO" id="GO:0003700">
    <property type="term" value="F:DNA-binding transcription factor activity"/>
    <property type="evidence" value="ECO:0007669"/>
    <property type="project" value="InterPro"/>
</dbReference>
<dbReference type="InterPro" id="IPR036388">
    <property type="entry name" value="WH-like_DNA-bd_sf"/>
</dbReference>
<keyword evidence="4" id="KW-0804">Transcription</keyword>
<dbReference type="RefSeq" id="WP_042486518.1">
    <property type="nucleotide sequence ID" value="NZ_CAXOJJ010000001.1"/>
</dbReference>
<dbReference type="CDD" id="cd08422">
    <property type="entry name" value="PBP2_CrgA_like"/>
    <property type="match status" value="1"/>
</dbReference>
<reference evidence="7 9" key="3">
    <citation type="submission" date="2022-05" db="EMBL/GenBank/DDBJ databases">
        <title>Complete sequence of strain NY11312.</title>
        <authorList>
            <person name="Zhou D."/>
        </authorList>
    </citation>
    <scope>NUCLEOTIDE SEQUENCE [LARGE SCALE GENOMIC DNA]</scope>
    <source>
        <strain evidence="7 9">NY11312</strain>
    </source>
</reference>
<evidence type="ECO:0000313" key="7">
    <source>
        <dbReference type="EMBL" id="WBM37691.1"/>
    </source>
</evidence>
<evidence type="ECO:0000256" key="4">
    <source>
        <dbReference type="ARBA" id="ARBA00023163"/>
    </source>
</evidence>
<reference evidence="6 8" key="2">
    <citation type="submission" date="2018-05" db="EMBL/GenBank/DDBJ databases">
        <authorList>
            <person name="Lanie J.A."/>
            <person name="Ng W.-L."/>
            <person name="Kazmierczak K.M."/>
            <person name="Andrzejewski T.M."/>
            <person name="Davidsen T.M."/>
            <person name="Wayne K.J."/>
            <person name="Tettelin H."/>
            <person name="Glass J.I."/>
            <person name="Rusch D."/>
            <person name="Podicherti R."/>
            <person name="Tsui H.-C.T."/>
            <person name="Winkler M.E."/>
        </authorList>
    </citation>
    <scope>NUCLEOTIDE SEQUENCE [LARGE SCALE GENOMIC DNA]</scope>
    <source>
        <strain evidence="6 8">YBY</strain>
    </source>
</reference>
<feature type="domain" description="HTH lysR-type" evidence="5">
    <location>
        <begin position="1"/>
        <end position="59"/>
    </location>
</feature>
<evidence type="ECO:0000313" key="9">
    <source>
        <dbReference type="Proteomes" id="UP001211866"/>
    </source>
</evidence>
<evidence type="ECO:0000256" key="2">
    <source>
        <dbReference type="ARBA" id="ARBA00023015"/>
    </source>
</evidence>
<dbReference type="SUPFAM" id="SSF46785">
    <property type="entry name" value="Winged helix' DNA-binding domain"/>
    <property type="match status" value="1"/>
</dbReference>
<dbReference type="PROSITE" id="PS50931">
    <property type="entry name" value="HTH_LYSR"/>
    <property type="match status" value="1"/>
</dbReference>
<name>A0A0M7FMR2_ALCFA</name>